<feature type="region of interest" description="Disordered" evidence="1">
    <location>
        <begin position="1"/>
        <end position="300"/>
    </location>
</feature>
<feature type="compositionally biased region" description="Pro residues" evidence="1">
    <location>
        <begin position="177"/>
        <end position="188"/>
    </location>
</feature>
<dbReference type="GO" id="GO:0005884">
    <property type="term" value="C:actin filament"/>
    <property type="evidence" value="ECO:0007669"/>
    <property type="project" value="TreeGrafter"/>
</dbReference>
<feature type="compositionally biased region" description="Low complexity" evidence="1">
    <location>
        <begin position="208"/>
        <end position="224"/>
    </location>
</feature>
<feature type="compositionally biased region" description="Low complexity" evidence="1">
    <location>
        <begin position="23"/>
        <end position="38"/>
    </location>
</feature>
<dbReference type="RefSeq" id="WP_020929237.1">
    <property type="nucleotide sequence ID" value="NZ_BHXC01000007.1"/>
</dbReference>
<gene>
    <name evidence="2" type="ORF">SALB_07081</name>
</gene>
<sequence>MRQQGPGRGREDDWWWRELYGDAPEAGGERAAGPPAAASDTLDERIESALRTVGRRRAAGPSADAGPPQTGPDRRRSPDAPRVPDPRVGWEAPEPPAGPRATDAGGGAAGTAGPAGPGRPDPPVAPEAGEPRAGEGAAPGASPSGGFVPSGFEPRPWEPSGWEPRPWELPGSAAPYPAGPAQPPPPPLAWRATWPAAPPVEAPDVEAGEGTATATEPGATAGRGAQDRDTQDSDAQDRAAEGRGAQGGDVEPAAPPPLAPSSPPPGAPAFPTDSSSPSPSPAADSGAAPGTGPQTAPEALDDWVPDTVLDGVRCGAVAVRAVSQRGAAARGRGDVRGEAFLTARFGTGRDALLLLAVAAGPSTTGAVAHRAARDVRAWASGAVGGCSTQLAQDLRAGRRDALKAGLQRLTDRGYGRLRARAADPAAASDGQAAALRCLLVPADPDCRTRVFFGVGAGGLFRLRDGGWEDLEPTVTAPADAPPTPPAPQAPGGAAPRPAPFRFRAVTGCPGDVLLLCGAGLAGPLSGDPDFAARLAAAWSVPGPPDLADFLTAVQPRGAGDAEDRTAVAVWEP</sequence>
<organism evidence="2 3">
    <name type="scientific">Streptomyces noursei</name>
    <name type="common">Streptomyces albulus</name>
    <dbReference type="NCBI Taxonomy" id="1971"/>
    <lineage>
        <taxon>Bacteria</taxon>
        <taxon>Bacillati</taxon>
        <taxon>Actinomycetota</taxon>
        <taxon>Actinomycetes</taxon>
        <taxon>Kitasatosporales</taxon>
        <taxon>Streptomycetaceae</taxon>
        <taxon>Streptomyces</taxon>
    </lineage>
</organism>
<dbReference type="Proteomes" id="UP000288351">
    <property type="component" value="Unassembled WGS sequence"/>
</dbReference>
<dbReference type="InterPro" id="IPR051412">
    <property type="entry name" value="Formin_Homology_Diaphanous_sf"/>
</dbReference>
<feature type="region of interest" description="Disordered" evidence="1">
    <location>
        <begin position="470"/>
        <end position="498"/>
    </location>
</feature>
<dbReference type="PANTHER" id="PTHR45691">
    <property type="entry name" value="PROTEIN DIAPHANOUS"/>
    <property type="match status" value="1"/>
</dbReference>
<dbReference type="EMBL" id="BHXC01000007">
    <property type="protein sequence ID" value="GCB94283.1"/>
    <property type="molecule type" value="Genomic_DNA"/>
</dbReference>
<reference evidence="2 3" key="1">
    <citation type="journal article" date="2019" name="Microbiol. Resour. Announc.">
        <title>Draft Genome Sequence of the Most Traditional epsilon-Poly-l-Lysine Producer, Streptomyces albulus NBRC14147.</title>
        <authorList>
            <person name="Yamanaka K."/>
            <person name="Hamano Y."/>
        </authorList>
    </citation>
    <scope>NUCLEOTIDE SEQUENCE [LARGE SCALE GENOMIC DNA]</scope>
    <source>
        <strain evidence="2 3">NBRC 14147</strain>
    </source>
</reference>
<comment type="caution">
    <text evidence="2">The sequence shown here is derived from an EMBL/GenBank/DDBJ whole genome shotgun (WGS) entry which is preliminary data.</text>
</comment>
<name>A0A401R9L8_STRNR</name>
<feature type="compositionally biased region" description="Pro residues" evidence="1">
    <location>
        <begin position="253"/>
        <end position="268"/>
    </location>
</feature>
<proteinExistence type="predicted"/>
<feature type="compositionally biased region" description="Low complexity" evidence="1">
    <location>
        <begin position="269"/>
        <end position="293"/>
    </location>
</feature>
<accession>A0A401R9L8</accession>
<protein>
    <recommendedName>
        <fullName evidence="4">Protein phosphatase 2C domain-containing protein</fullName>
    </recommendedName>
</protein>
<feature type="compositionally biased region" description="Low complexity" evidence="1">
    <location>
        <begin position="489"/>
        <end position="498"/>
    </location>
</feature>
<dbReference type="AlphaFoldDB" id="A0A401R9L8"/>
<dbReference type="PANTHER" id="PTHR45691:SF6">
    <property type="entry name" value="PROTEIN DIAPHANOUS"/>
    <property type="match status" value="1"/>
</dbReference>
<feature type="compositionally biased region" description="Pro residues" evidence="1">
    <location>
        <begin position="479"/>
        <end position="488"/>
    </location>
</feature>
<evidence type="ECO:0008006" key="4">
    <source>
        <dbReference type="Google" id="ProtNLM"/>
    </source>
</evidence>
<feature type="compositionally biased region" description="Basic and acidic residues" evidence="1">
    <location>
        <begin position="225"/>
        <end position="241"/>
    </location>
</feature>
<evidence type="ECO:0000313" key="2">
    <source>
        <dbReference type="EMBL" id="GCB94283.1"/>
    </source>
</evidence>
<dbReference type="GO" id="GO:0030041">
    <property type="term" value="P:actin filament polymerization"/>
    <property type="evidence" value="ECO:0007669"/>
    <property type="project" value="TreeGrafter"/>
</dbReference>
<feature type="compositionally biased region" description="Low complexity" evidence="1">
    <location>
        <begin position="134"/>
        <end position="154"/>
    </location>
</feature>
<feature type="compositionally biased region" description="Basic and acidic residues" evidence="1">
    <location>
        <begin position="72"/>
        <end position="85"/>
    </location>
</feature>
<evidence type="ECO:0000313" key="3">
    <source>
        <dbReference type="Proteomes" id="UP000288351"/>
    </source>
</evidence>
<evidence type="ECO:0000256" key="1">
    <source>
        <dbReference type="SAM" id="MobiDB-lite"/>
    </source>
</evidence>
<feature type="compositionally biased region" description="Gly residues" evidence="1">
    <location>
        <begin position="104"/>
        <end position="116"/>
    </location>
</feature>
<feature type="compositionally biased region" description="Basic and acidic residues" evidence="1">
    <location>
        <begin position="8"/>
        <end position="20"/>
    </location>
</feature>